<feature type="domain" description="Stress-response A/B barrel" evidence="1">
    <location>
        <begin position="2"/>
        <end position="97"/>
    </location>
</feature>
<dbReference type="PROSITE" id="PS51502">
    <property type="entry name" value="S_R_A_B_BARREL"/>
    <property type="match status" value="1"/>
</dbReference>
<accession>A0A354M0V5</accession>
<dbReference type="InterPro" id="IPR011008">
    <property type="entry name" value="Dimeric_a/b-barrel"/>
</dbReference>
<organism evidence="2 3">
    <name type="scientific">Coprobacter fastidiosus</name>
    <dbReference type="NCBI Taxonomy" id="1099853"/>
    <lineage>
        <taxon>Bacteria</taxon>
        <taxon>Pseudomonadati</taxon>
        <taxon>Bacteroidota</taxon>
        <taxon>Bacteroidia</taxon>
        <taxon>Bacteroidales</taxon>
        <taxon>Barnesiellaceae</taxon>
        <taxon>Coprobacter</taxon>
    </lineage>
</organism>
<dbReference type="Pfam" id="PF07876">
    <property type="entry name" value="Dabb"/>
    <property type="match status" value="1"/>
</dbReference>
<reference evidence="2 3" key="1">
    <citation type="journal article" date="2018" name="Nat. Biotechnol.">
        <title>A standardized bacterial taxonomy based on genome phylogeny substantially revises the tree of life.</title>
        <authorList>
            <person name="Parks D.H."/>
            <person name="Chuvochina M."/>
            <person name="Waite D.W."/>
            <person name="Rinke C."/>
            <person name="Skarshewski A."/>
            <person name="Chaumeil P.A."/>
            <person name="Hugenholtz P."/>
        </authorList>
    </citation>
    <scope>NUCLEOTIDE SEQUENCE [LARGE SCALE GENOMIC DNA]</scope>
    <source>
        <strain evidence="2">UBA11482</strain>
    </source>
</reference>
<dbReference type="Gene3D" id="3.30.70.100">
    <property type="match status" value="1"/>
</dbReference>
<dbReference type="SUPFAM" id="SSF54909">
    <property type="entry name" value="Dimeric alpha+beta barrel"/>
    <property type="match status" value="1"/>
</dbReference>
<dbReference type="Proteomes" id="UP000262954">
    <property type="component" value="Unassembled WGS sequence"/>
</dbReference>
<sequence length="99" mass="11298">MVKHIVLFKFKKTGDIASVKAAMQEFKSALEALKDKIPFLRFIEVGINENPKEDFDMCLVTEFDSMEDLANYAVHPDHVAATRIIKDIKEGRACVDYTF</sequence>
<dbReference type="RefSeq" id="WP_303007897.1">
    <property type="nucleotide sequence ID" value="NZ_CAUAJF010000007.1"/>
</dbReference>
<dbReference type="AlphaFoldDB" id="A0A354M0V5"/>
<dbReference type="PANTHER" id="PTHR37832">
    <property type="entry name" value="BLL2683 PROTEIN"/>
    <property type="match status" value="1"/>
</dbReference>
<protein>
    <submittedName>
        <fullName evidence="2">Stress responsive protein</fullName>
    </submittedName>
</protein>
<dbReference type="SMART" id="SM00886">
    <property type="entry name" value="Dabb"/>
    <property type="match status" value="1"/>
</dbReference>
<dbReference type="PANTHER" id="PTHR37832:SF1">
    <property type="entry name" value="STRESS-RESPONSE A_B BARREL DOMAIN-CONTAINING PROTEIN"/>
    <property type="match status" value="1"/>
</dbReference>
<comment type="caution">
    <text evidence="2">The sequence shown here is derived from an EMBL/GenBank/DDBJ whole genome shotgun (WGS) entry which is preliminary data.</text>
</comment>
<gene>
    <name evidence="2" type="ORF">DDY73_03990</name>
</gene>
<name>A0A354M0V5_9BACT</name>
<proteinExistence type="predicted"/>
<evidence type="ECO:0000313" key="3">
    <source>
        <dbReference type="Proteomes" id="UP000262954"/>
    </source>
</evidence>
<evidence type="ECO:0000313" key="2">
    <source>
        <dbReference type="EMBL" id="HBJ08144.1"/>
    </source>
</evidence>
<evidence type="ECO:0000259" key="1">
    <source>
        <dbReference type="PROSITE" id="PS51502"/>
    </source>
</evidence>
<dbReference type="InterPro" id="IPR013097">
    <property type="entry name" value="Dabb"/>
</dbReference>
<dbReference type="EMBL" id="DNWC01000054">
    <property type="protein sequence ID" value="HBJ08144.1"/>
    <property type="molecule type" value="Genomic_DNA"/>
</dbReference>